<sequence length="58" mass="6765">MLMLSLKFLNITKAFIVFFLFSASAGIFLVHIRVLEGIGFSFSSFFLWSKRQDRCRLN</sequence>
<evidence type="ECO:0000256" key="1">
    <source>
        <dbReference type="SAM" id="Phobius"/>
    </source>
</evidence>
<dbReference type="EMBL" id="GBRH01205256">
    <property type="protein sequence ID" value="JAD92639.1"/>
    <property type="molecule type" value="Transcribed_RNA"/>
</dbReference>
<reference evidence="2" key="2">
    <citation type="journal article" date="2015" name="Data Brief">
        <title>Shoot transcriptome of the giant reed, Arundo donax.</title>
        <authorList>
            <person name="Barrero R.A."/>
            <person name="Guerrero F.D."/>
            <person name="Moolhuijzen P."/>
            <person name="Goolsby J.A."/>
            <person name="Tidwell J."/>
            <person name="Bellgard S.E."/>
            <person name="Bellgard M.I."/>
        </authorList>
    </citation>
    <scope>NUCLEOTIDE SEQUENCE</scope>
    <source>
        <tissue evidence="2">Shoot tissue taken approximately 20 cm above the soil surface</tissue>
    </source>
</reference>
<reference evidence="2" key="1">
    <citation type="submission" date="2014-09" db="EMBL/GenBank/DDBJ databases">
        <authorList>
            <person name="Magalhaes I.L.F."/>
            <person name="Oliveira U."/>
            <person name="Santos F.R."/>
            <person name="Vidigal T.H.D.A."/>
            <person name="Brescovit A.D."/>
            <person name="Santos A.J."/>
        </authorList>
    </citation>
    <scope>NUCLEOTIDE SEQUENCE</scope>
    <source>
        <tissue evidence="2">Shoot tissue taken approximately 20 cm above the soil surface</tissue>
    </source>
</reference>
<keyword evidence="1" id="KW-0472">Membrane</keyword>
<organism evidence="2">
    <name type="scientific">Arundo donax</name>
    <name type="common">Giant reed</name>
    <name type="synonym">Donax arundinaceus</name>
    <dbReference type="NCBI Taxonomy" id="35708"/>
    <lineage>
        <taxon>Eukaryota</taxon>
        <taxon>Viridiplantae</taxon>
        <taxon>Streptophyta</taxon>
        <taxon>Embryophyta</taxon>
        <taxon>Tracheophyta</taxon>
        <taxon>Spermatophyta</taxon>
        <taxon>Magnoliopsida</taxon>
        <taxon>Liliopsida</taxon>
        <taxon>Poales</taxon>
        <taxon>Poaceae</taxon>
        <taxon>PACMAD clade</taxon>
        <taxon>Arundinoideae</taxon>
        <taxon>Arundineae</taxon>
        <taxon>Arundo</taxon>
    </lineage>
</organism>
<protein>
    <submittedName>
        <fullName evidence="2">Uncharacterized protein</fullName>
    </submittedName>
</protein>
<keyword evidence="1" id="KW-0812">Transmembrane</keyword>
<proteinExistence type="predicted"/>
<dbReference type="AlphaFoldDB" id="A0A0A9DVT4"/>
<feature type="transmembrane region" description="Helical" evidence="1">
    <location>
        <begin position="15"/>
        <end position="48"/>
    </location>
</feature>
<name>A0A0A9DVT4_ARUDO</name>
<evidence type="ECO:0000313" key="2">
    <source>
        <dbReference type="EMBL" id="JAD92639.1"/>
    </source>
</evidence>
<accession>A0A0A9DVT4</accession>
<keyword evidence="1" id="KW-1133">Transmembrane helix</keyword>